<organism evidence="1 2">
    <name type="scientific">Desmophyllum pertusum</name>
    <dbReference type="NCBI Taxonomy" id="174260"/>
    <lineage>
        <taxon>Eukaryota</taxon>
        <taxon>Metazoa</taxon>
        <taxon>Cnidaria</taxon>
        <taxon>Anthozoa</taxon>
        <taxon>Hexacorallia</taxon>
        <taxon>Scleractinia</taxon>
        <taxon>Caryophylliina</taxon>
        <taxon>Caryophylliidae</taxon>
        <taxon>Desmophyllum</taxon>
    </lineage>
</organism>
<evidence type="ECO:0000313" key="1">
    <source>
        <dbReference type="EMBL" id="KAJ7323131.1"/>
    </source>
</evidence>
<accession>A0A9X0CEN3</accession>
<sequence>MDLRYVLRSPAKIWREFLFLFYSQSGTLRPRKRLVWIGQSSSLRRHSAWFNLLPLSDSYGSLLLENFPNRSFAHSEDKCATIQFQHQLYVKWKKFPATRNGR</sequence>
<protein>
    <submittedName>
        <fullName evidence="1">Uncharacterized protein</fullName>
    </submittedName>
</protein>
<keyword evidence="2" id="KW-1185">Reference proteome</keyword>
<gene>
    <name evidence="1" type="ORF">OS493_032418</name>
</gene>
<dbReference type="AlphaFoldDB" id="A0A9X0CEN3"/>
<dbReference type="EMBL" id="MU827817">
    <property type="protein sequence ID" value="KAJ7323131.1"/>
    <property type="molecule type" value="Genomic_DNA"/>
</dbReference>
<reference evidence="1" key="1">
    <citation type="submission" date="2023-01" db="EMBL/GenBank/DDBJ databases">
        <title>Genome assembly of the deep-sea coral Lophelia pertusa.</title>
        <authorList>
            <person name="Herrera S."/>
            <person name="Cordes E."/>
        </authorList>
    </citation>
    <scope>NUCLEOTIDE SEQUENCE</scope>
    <source>
        <strain evidence="1">USNM1676648</strain>
        <tissue evidence="1">Polyp</tissue>
    </source>
</reference>
<comment type="caution">
    <text evidence="1">The sequence shown here is derived from an EMBL/GenBank/DDBJ whole genome shotgun (WGS) entry which is preliminary data.</text>
</comment>
<proteinExistence type="predicted"/>
<name>A0A9X0CEN3_9CNID</name>
<dbReference type="Proteomes" id="UP001163046">
    <property type="component" value="Unassembled WGS sequence"/>
</dbReference>
<evidence type="ECO:0000313" key="2">
    <source>
        <dbReference type="Proteomes" id="UP001163046"/>
    </source>
</evidence>